<dbReference type="eggNOG" id="COG4720">
    <property type="taxonomic scope" value="Bacteria"/>
</dbReference>
<feature type="transmembrane region" description="Helical" evidence="1">
    <location>
        <begin position="96"/>
        <end position="120"/>
    </location>
</feature>
<feature type="transmembrane region" description="Helical" evidence="1">
    <location>
        <begin position="38"/>
        <end position="62"/>
    </location>
</feature>
<feature type="transmembrane region" description="Helical" evidence="1">
    <location>
        <begin position="68"/>
        <end position="89"/>
    </location>
</feature>
<dbReference type="InterPro" id="IPR024529">
    <property type="entry name" value="ECF_trnsprt_substrate-spec"/>
</dbReference>
<dbReference type="Proteomes" id="UP000030403">
    <property type="component" value="Unassembled WGS sequence"/>
</dbReference>
<name>A0A0A5FXP2_9BACI</name>
<dbReference type="Gene3D" id="1.10.1760.20">
    <property type="match status" value="1"/>
</dbReference>
<keyword evidence="1" id="KW-0472">Membrane</keyword>
<comment type="caution">
    <text evidence="2">The sequence shown here is derived from an EMBL/GenBank/DDBJ whole genome shotgun (WGS) entry which is preliminary data.</text>
</comment>
<keyword evidence="1" id="KW-0812">Transmembrane</keyword>
<keyword evidence="1" id="KW-1133">Transmembrane helix</keyword>
<evidence type="ECO:0000313" key="2">
    <source>
        <dbReference type="EMBL" id="KGX83603.1"/>
    </source>
</evidence>
<dbReference type="Pfam" id="PF12822">
    <property type="entry name" value="ECF_trnsprt"/>
    <property type="match status" value="1"/>
</dbReference>
<feature type="transmembrane region" description="Helical" evidence="1">
    <location>
        <begin position="6"/>
        <end position="29"/>
    </location>
</feature>
<protein>
    <recommendedName>
        <fullName evidence="4">Metal ABC transporter permease</fullName>
    </recommendedName>
</protein>
<proteinExistence type="predicted"/>
<organism evidence="2 3">
    <name type="scientific">Pontibacillus marinus BH030004 = DSM 16465</name>
    <dbReference type="NCBI Taxonomy" id="1385511"/>
    <lineage>
        <taxon>Bacteria</taxon>
        <taxon>Bacillati</taxon>
        <taxon>Bacillota</taxon>
        <taxon>Bacilli</taxon>
        <taxon>Bacillales</taxon>
        <taxon>Bacillaceae</taxon>
        <taxon>Pontibacillus</taxon>
    </lineage>
</organism>
<dbReference type="GO" id="GO:0022857">
    <property type="term" value="F:transmembrane transporter activity"/>
    <property type="evidence" value="ECO:0007669"/>
    <property type="project" value="InterPro"/>
</dbReference>
<dbReference type="AlphaFoldDB" id="A0A0A5FXP2"/>
<keyword evidence="3" id="KW-1185">Reference proteome</keyword>
<dbReference type="RefSeq" id="WP_027446818.1">
    <property type="nucleotide sequence ID" value="NZ_AULJ01000041.1"/>
</dbReference>
<dbReference type="STRING" id="1385511.GCA_000425225_03201"/>
<dbReference type="EMBL" id="AVPF01000094">
    <property type="protein sequence ID" value="KGX83603.1"/>
    <property type="molecule type" value="Genomic_DNA"/>
</dbReference>
<accession>A0A0A5FXP2</accession>
<dbReference type="OrthoDB" id="5198189at2"/>
<evidence type="ECO:0000256" key="1">
    <source>
        <dbReference type="SAM" id="Phobius"/>
    </source>
</evidence>
<gene>
    <name evidence="2" type="ORF">N783_01970</name>
</gene>
<sequence length="181" mass="20064">MKTQKLTLLAMLAALATVGRILFSSLFYLPNVQPVSTLVIICGIWLGPVEGVILAVLSTILSNLVLGMGIWTLPQILCWGIIGLISGLIGKYRKSIPIWVLALFSAFAGYGYGLVMSLTYGTIGNHFWAYYLSGLMYDTYHAVGNIIFMVTLYPVLSKLFVRFLEKDNLTSFKSLKEVNHF</sequence>
<reference evidence="2 3" key="1">
    <citation type="submission" date="2013-08" db="EMBL/GenBank/DDBJ databases">
        <authorList>
            <person name="Huang J."/>
            <person name="Wang G."/>
        </authorList>
    </citation>
    <scope>NUCLEOTIDE SEQUENCE [LARGE SCALE GENOMIC DNA]</scope>
    <source>
        <strain evidence="2 3">BH030004</strain>
    </source>
</reference>
<evidence type="ECO:0000313" key="3">
    <source>
        <dbReference type="Proteomes" id="UP000030403"/>
    </source>
</evidence>
<evidence type="ECO:0008006" key="4">
    <source>
        <dbReference type="Google" id="ProtNLM"/>
    </source>
</evidence>
<feature type="transmembrane region" description="Helical" evidence="1">
    <location>
        <begin position="140"/>
        <end position="161"/>
    </location>
</feature>